<feature type="repeat" description="PPR" evidence="6">
    <location>
        <begin position="224"/>
        <end position="259"/>
    </location>
</feature>
<evidence type="ECO:0000256" key="1">
    <source>
        <dbReference type="ARBA" id="ARBA00004229"/>
    </source>
</evidence>
<dbReference type="Proteomes" id="UP000541444">
    <property type="component" value="Unassembled WGS sequence"/>
</dbReference>
<comment type="subcellular location">
    <subcellularLocation>
        <location evidence="1">Plastid</location>
        <location evidence="1">Chloroplast</location>
    </subcellularLocation>
</comment>
<dbReference type="NCBIfam" id="TIGR00756">
    <property type="entry name" value="PPR"/>
    <property type="match status" value="5"/>
</dbReference>
<dbReference type="GO" id="GO:0009507">
    <property type="term" value="C:chloroplast"/>
    <property type="evidence" value="ECO:0007669"/>
    <property type="project" value="UniProtKB-SubCell"/>
</dbReference>
<dbReference type="Pfam" id="PF13041">
    <property type="entry name" value="PPR_2"/>
    <property type="match status" value="3"/>
</dbReference>
<feature type="repeat" description="PPR" evidence="6">
    <location>
        <begin position="326"/>
        <end position="360"/>
    </location>
</feature>
<dbReference type="Pfam" id="PF01535">
    <property type="entry name" value="PPR"/>
    <property type="match status" value="3"/>
</dbReference>
<feature type="compositionally biased region" description="Polar residues" evidence="7">
    <location>
        <begin position="1"/>
        <end position="12"/>
    </location>
</feature>
<feature type="repeat" description="PPR" evidence="6">
    <location>
        <begin position="564"/>
        <end position="598"/>
    </location>
</feature>
<organism evidence="8 9">
    <name type="scientific">Kingdonia uniflora</name>
    <dbReference type="NCBI Taxonomy" id="39325"/>
    <lineage>
        <taxon>Eukaryota</taxon>
        <taxon>Viridiplantae</taxon>
        <taxon>Streptophyta</taxon>
        <taxon>Embryophyta</taxon>
        <taxon>Tracheophyta</taxon>
        <taxon>Spermatophyta</taxon>
        <taxon>Magnoliopsida</taxon>
        <taxon>Ranunculales</taxon>
        <taxon>Circaeasteraceae</taxon>
        <taxon>Kingdonia</taxon>
    </lineage>
</organism>
<dbReference type="InterPro" id="IPR046848">
    <property type="entry name" value="E_motif"/>
</dbReference>
<dbReference type="AlphaFoldDB" id="A0A7J7NZU3"/>
<evidence type="ECO:0000256" key="3">
    <source>
        <dbReference type="ARBA" id="ARBA00022640"/>
    </source>
</evidence>
<keyword evidence="4" id="KW-0677">Repeat</keyword>
<dbReference type="EMBL" id="JACGCM010000402">
    <property type="protein sequence ID" value="KAF6172709.1"/>
    <property type="molecule type" value="Genomic_DNA"/>
</dbReference>
<dbReference type="PROSITE" id="PS51375">
    <property type="entry name" value="PPR"/>
    <property type="match status" value="5"/>
</dbReference>
<dbReference type="GO" id="GO:0003729">
    <property type="term" value="F:mRNA binding"/>
    <property type="evidence" value="ECO:0007669"/>
    <property type="project" value="UniProtKB-ARBA"/>
</dbReference>
<evidence type="ECO:0000256" key="6">
    <source>
        <dbReference type="PROSITE-ProRule" id="PRU00708"/>
    </source>
</evidence>
<evidence type="ECO:0008006" key="10">
    <source>
        <dbReference type="Google" id="ProtNLM"/>
    </source>
</evidence>
<dbReference type="InterPro" id="IPR046960">
    <property type="entry name" value="PPR_At4g14850-like_plant"/>
</dbReference>
<keyword evidence="2" id="KW-0150">Chloroplast</keyword>
<evidence type="ECO:0000256" key="5">
    <source>
        <dbReference type="ARBA" id="ARBA00022946"/>
    </source>
</evidence>
<feature type="compositionally biased region" description="Low complexity" evidence="7">
    <location>
        <begin position="27"/>
        <end position="39"/>
    </location>
</feature>
<dbReference type="InterPro" id="IPR002885">
    <property type="entry name" value="PPR_rpt"/>
</dbReference>
<keyword evidence="9" id="KW-1185">Reference proteome</keyword>
<feature type="repeat" description="PPR" evidence="6">
    <location>
        <begin position="529"/>
        <end position="563"/>
    </location>
</feature>
<name>A0A7J7NZU3_9MAGN</name>
<dbReference type="PANTHER" id="PTHR47926:SF452">
    <property type="entry name" value="PENTATRICOPEPTIDE REPEAT-CONTAINING PROTEIN"/>
    <property type="match status" value="1"/>
</dbReference>
<accession>A0A7J7NZU3</accession>
<dbReference type="FunFam" id="1.25.40.10:FF:000090">
    <property type="entry name" value="Pentatricopeptide repeat-containing protein, chloroplastic"/>
    <property type="match status" value="1"/>
</dbReference>
<evidence type="ECO:0000256" key="4">
    <source>
        <dbReference type="ARBA" id="ARBA00022737"/>
    </source>
</evidence>
<proteinExistence type="predicted"/>
<dbReference type="GO" id="GO:0009451">
    <property type="term" value="P:RNA modification"/>
    <property type="evidence" value="ECO:0007669"/>
    <property type="project" value="InterPro"/>
</dbReference>
<evidence type="ECO:0000256" key="7">
    <source>
        <dbReference type="SAM" id="MobiDB-lite"/>
    </source>
</evidence>
<dbReference type="Gene3D" id="1.25.40.10">
    <property type="entry name" value="Tetratricopeptide repeat domain"/>
    <property type="match status" value="4"/>
</dbReference>
<feature type="repeat" description="PPR" evidence="6">
    <location>
        <begin position="428"/>
        <end position="462"/>
    </location>
</feature>
<protein>
    <recommendedName>
        <fullName evidence="10">Chlororespiratory reduction 21</fullName>
    </recommendedName>
</protein>
<keyword evidence="3" id="KW-0934">Plastid</keyword>
<comment type="caution">
    <text evidence="8">The sequence shown here is derived from an EMBL/GenBank/DDBJ whole genome shotgun (WGS) entry which is preliminary data.</text>
</comment>
<feature type="region of interest" description="Disordered" evidence="7">
    <location>
        <begin position="1"/>
        <end position="39"/>
    </location>
</feature>
<evidence type="ECO:0000313" key="9">
    <source>
        <dbReference type="Proteomes" id="UP000541444"/>
    </source>
</evidence>
<reference evidence="8 9" key="1">
    <citation type="journal article" date="2020" name="IScience">
        <title>Genome Sequencing of the Endangered Kingdonia uniflora (Circaeasteraceae, Ranunculales) Reveals Potential Mechanisms of Evolutionary Specialization.</title>
        <authorList>
            <person name="Sun Y."/>
            <person name="Deng T."/>
            <person name="Zhang A."/>
            <person name="Moore M.J."/>
            <person name="Landis J.B."/>
            <person name="Lin N."/>
            <person name="Zhang H."/>
            <person name="Zhang X."/>
            <person name="Huang J."/>
            <person name="Zhang X."/>
            <person name="Sun H."/>
            <person name="Wang H."/>
        </authorList>
    </citation>
    <scope>NUCLEOTIDE SEQUENCE [LARGE SCALE GENOMIC DNA]</scope>
    <source>
        <strain evidence="8">TB1705</strain>
        <tissue evidence="8">Leaf</tissue>
    </source>
</reference>
<dbReference type="Pfam" id="PF20431">
    <property type="entry name" value="E_motif"/>
    <property type="match status" value="1"/>
</dbReference>
<evidence type="ECO:0000256" key="2">
    <source>
        <dbReference type="ARBA" id="ARBA00022528"/>
    </source>
</evidence>
<sequence>MAIVSFNSPHNPTKSHYHQHPPPQPLSITTPNSNPTKTPSIRAHLSQLCQEGRPDIARSLFNTIPRPTTVLWNTIIIGFICNGMSHEALCFYARMINSLTPVNPDAYTYSSTLKGCANTQQLKVGKALHCRILRSHSTVSTIVGNSLLNMYSSCLNPLSRFDLVENVFDGLRKRKWFLGILWWVVVAMKDTNNCDVLYGLVVKMGKLGDIDSARVVFEVARERDIEVWNTMIGGYVQNDCYAEGLDIFLRVLELNDIVPDTVTFLAALTAVSRLQRLDFGQQVHSYLLKNSMIVPVIISNALIAMYSKCNLVDTSFKIFEKMEERDIVSWNTMVSAFVQNECDDEGLMLVYEMQNQGFRIDSVTATALLSAASNLRNYKIGKQTHGYLLRNWIQFEGIESYLIDMYAKSGLISIAKQLFEKNCVNTKDQVTWNAMIAGYAQNGETDQAFTVLRQMLEQNEKPNSVTLASILPACNLSGGVTVGKQIHGFALRHSIHGNVFVGSALIDMYSKCGAIVSGEMVFHMTPEKNSVTYTSIILGYGQHGLGGKALSLFQIMLESAVKPDAVTFVAILSACSYAGMIDQGLQIFELMESEYRIPPTPEHYCCIVDMLGRAGRVIEAYEFIKNLGNEGNVAGIGDHFLELVEFMENLSWENCGQKVFTLNEGSGMAGYHVLLSNIYADKGMWKSVDGVRKGMRDEGLRKESGCSWIEIGGTVNRFTAKDKKHPQFDMIYAKLENLAMDMKIAGYRPIARCTADGTSELED</sequence>
<dbReference type="OrthoDB" id="756178at2759"/>
<keyword evidence="5" id="KW-0809">Transit peptide</keyword>
<evidence type="ECO:0000313" key="8">
    <source>
        <dbReference type="EMBL" id="KAF6172709.1"/>
    </source>
</evidence>
<dbReference type="FunFam" id="1.25.40.10:FF:000496">
    <property type="entry name" value="Pentatricopeptide repeat-containing protein chloroplastic"/>
    <property type="match status" value="1"/>
</dbReference>
<gene>
    <name evidence="8" type="ORF">GIB67_020371</name>
</gene>
<dbReference type="PANTHER" id="PTHR47926">
    <property type="entry name" value="PENTATRICOPEPTIDE REPEAT-CONTAINING PROTEIN"/>
    <property type="match status" value="1"/>
</dbReference>
<dbReference type="InterPro" id="IPR011990">
    <property type="entry name" value="TPR-like_helical_dom_sf"/>
</dbReference>